<evidence type="ECO:0000256" key="5">
    <source>
        <dbReference type="PIRNR" id="PIRNR005096"/>
    </source>
</evidence>
<dbReference type="GO" id="GO:0030246">
    <property type="term" value="F:carbohydrate binding"/>
    <property type="evidence" value="ECO:0007669"/>
    <property type="project" value="InterPro"/>
</dbReference>
<dbReference type="EMBL" id="NFKK01000002">
    <property type="protein sequence ID" value="OUP54158.1"/>
    <property type="molecule type" value="Genomic_DNA"/>
</dbReference>
<evidence type="ECO:0000256" key="8">
    <source>
        <dbReference type="PIRSR" id="PIRSR005096-3"/>
    </source>
</evidence>
<comment type="pathway">
    <text evidence="1 5">Carbohydrate metabolism; hexose metabolism.</text>
</comment>
<sequence length="347" mass="37785">MKITCTPFGVTAAGQMIDRYTLTDGACSASILTLGGILQSLIVPDRDGKPTDIVLGFDSVAAYEAQDCYIGALLGRCANRLADGRIKINDKSYTLACNDNGVNHLHGGMVGFDRRVWQAAVLPDGLQLRYLSPDGEEGYPGTMRVTAIYRLEAGKLTLEFFAESDQDTVCNLSSHSYFNLSGHASGSVGDQTVQVCAERYTPLGKTNAPIGEVALVENTPFDLRTAKRLDAGWDSNFEQIVLAGGYDHNYIPDGAGMRTFAQAHSPKTGITLTVASDMPGVQLYTGNFLNDRLPTGKDGAAYDRRHAFCLETQFWPNAFACPIFPQPVLRIGQTYHHTTTYQYSVDR</sequence>
<organism evidence="9 10">
    <name type="scientific">Butyricicoccus pullicaecorum</name>
    <dbReference type="NCBI Taxonomy" id="501571"/>
    <lineage>
        <taxon>Bacteria</taxon>
        <taxon>Bacillati</taxon>
        <taxon>Bacillota</taxon>
        <taxon>Clostridia</taxon>
        <taxon>Eubacteriales</taxon>
        <taxon>Butyricicoccaceae</taxon>
        <taxon>Butyricicoccus</taxon>
    </lineage>
</organism>
<dbReference type="PANTHER" id="PTHR10091">
    <property type="entry name" value="ALDOSE-1-EPIMERASE"/>
    <property type="match status" value="1"/>
</dbReference>
<dbReference type="Gene3D" id="2.70.98.10">
    <property type="match status" value="1"/>
</dbReference>
<dbReference type="PANTHER" id="PTHR10091:SF0">
    <property type="entry name" value="GALACTOSE MUTAROTASE"/>
    <property type="match status" value="1"/>
</dbReference>
<evidence type="ECO:0000256" key="7">
    <source>
        <dbReference type="PIRSR" id="PIRSR005096-2"/>
    </source>
</evidence>
<dbReference type="InterPro" id="IPR011013">
    <property type="entry name" value="Gal_mutarotase_sf_dom"/>
</dbReference>
<comment type="caution">
    <text evidence="9">The sequence shown here is derived from an EMBL/GenBank/DDBJ whole genome shotgun (WGS) entry which is preliminary data.</text>
</comment>
<dbReference type="RefSeq" id="WP_087370552.1">
    <property type="nucleotide sequence ID" value="NZ_NFKK01000002.1"/>
</dbReference>
<dbReference type="GO" id="GO:0006006">
    <property type="term" value="P:glucose metabolic process"/>
    <property type="evidence" value="ECO:0007669"/>
    <property type="project" value="TreeGrafter"/>
</dbReference>
<dbReference type="Proteomes" id="UP000195897">
    <property type="component" value="Unassembled WGS sequence"/>
</dbReference>
<keyword evidence="3 5" id="KW-0413">Isomerase</keyword>
<evidence type="ECO:0000256" key="1">
    <source>
        <dbReference type="ARBA" id="ARBA00005028"/>
    </source>
</evidence>
<name>A0A1Y4LBP1_9FIRM</name>
<evidence type="ECO:0000256" key="2">
    <source>
        <dbReference type="ARBA" id="ARBA00006206"/>
    </source>
</evidence>
<dbReference type="InterPro" id="IPR015443">
    <property type="entry name" value="Aldose_1-epimerase"/>
</dbReference>
<dbReference type="CDD" id="cd09019">
    <property type="entry name" value="galactose_mutarotase_like"/>
    <property type="match status" value="1"/>
</dbReference>
<feature type="active site" description="Proton acceptor" evidence="6">
    <location>
        <position position="311"/>
    </location>
</feature>
<protein>
    <recommendedName>
        <fullName evidence="5">Aldose 1-epimerase</fullName>
        <ecNumber evidence="5">5.1.3.3</ecNumber>
    </recommendedName>
</protein>
<keyword evidence="4 5" id="KW-0119">Carbohydrate metabolism</keyword>
<proteinExistence type="inferred from homology"/>
<evidence type="ECO:0000313" key="10">
    <source>
        <dbReference type="Proteomes" id="UP000195897"/>
    </source>
</evidence>
<comment type="similarity">
    <text evidence="2 5">Belongs to the aldose epimerase family.</text>
</comment>
<accession>A0A1Y4LBP1</accession>
<evidence type="ECO:0000313" key="9">
    <source>
        <dbReference type="EMBL" id="OUP54158.1"/>
    </source>
</evidence>
<dbReference type="EC" id="5.1.3.3" evidence="5"/>
<dbReference type="InterPro" id="IPR008183">
    <property type="entry name" value="Aldose_1/G6P_1-epimerase"/>
</dbReference>
<evidence type="ECO:0000256" key="4">
    <source>
        <dbReference type="ARBA" id="ARBA00023277"/>
    </source>
</evidence>
<gene>
    <name evidence="9" type="ORF">B5F17_02805</name>
</gene>
<dbReference type="GO" id="GO:0033499">
    <property type="term" value="P:galactose catabolic process via UDP-galactose, Leloir pathway"/>
    <property type="evidence" value="ECO:0007669"/>
    <property type="project" value="TreeGrafter"/>
</dbReference>
<dbReference type="GO" id="GO:0004034">
    <property type="term" value="F:aldose 1-epimerase activity"/>
    <property type="evidence" value="ECO:0007669"/>
    <property type="project" value="UniProtKB-EC"/>
</dbReference>
<feature type="binding site" evidence="8">
    <location>
        <begin position="175"/>
        <end position="177"/>
    </location>
    <ligand>
        <name>beta-D-galactose</name>
        <dbReference type="ChEBI" id="CHEBI:27667"/>
    </ligand>
</feature>
<feature type="binding site" evidence="8">
    <location>
        <begin position="79"/>
        <end position="80"/>
    </location>
    <ligand>
        <name>beta-D-galactose</name>
        <dbReference type="ChEBI" id="CHEBI:27667"/>
    </ligand>
</feature>
<dbReference type="Pfam" id="PF01263">
    <property type="entry name" value="Aldose_epim"/>
    <property type="match status" value="1"/>
</dbReference>
<dbReference type="AlphaFoldDB" id="A0A1Y4LBP1"/>
<evidence type="ECO:0000256" key="6">
    <source>
        <dbReference type="PIRSR" id="PIRSR005096-1"/>
    </source>
</evidence>
<dbReference type="InterPro" id="IPR014718">
    <property type="entry name" value="GH-type_carb-bd"/>
</dbReference>
<dbReference type="SUPFAM" id="SSF74650">
    <property type="entry name" value="Galactose mutarotase-like"/>
    <property type="match status" value="1"/>
</dbReference>
<dbReference type="InterPro" id="IPR047215">
    <property type="entry name" value="Galactose_mutarotase-like"/>
</dbReference>
<comment type="catalytic activity">
    <reaction evidence="5">
        <text>alpha-D-glucose = beta-D-glucose</text>
        <dbReference type="Rhea" id="RHEA:10264"/>
        <dbReference type="ChEBI" id="CHEBI:15903"/>
        <dbReference type="ChEBI" id="CHEBI:17925"/>
        <dbReference type="EC" id="5.1.3.3"/>
    </reaction>
</comment>
<feature type="binding site" evidence="7">
    <location>
        <position position="247"/>
    </location>
    <ligand>
        <name>beta-D-galactose</name>
        <dbReference type="ChEBI" id="CHEBI:27667"/>
    </ligand>
</feature>
<reference evidence="10" key="1">
    <citation type="submission" date="2017-04" db="EMBL/GenBank/DDBJ databases">
        <title>Function of individual gut microbiota members based on whole genome sequencing of pure cultures obtained from chicken caecum.</title>
        <authorList>
            <person name="Medvecky M."/>
            <person name="Cejkova D."/>
            <person name="Polansky O."/>
            <person name="Karasova D."/>
            <person name="Kubasova T."/>
            <person name="Cizek A."/>
            <person name="Rychlik I."/>
        </authorList>
    </citation>
    <scope>NUCLEOTIDE SEQUENCE [LARGE SCALE GENOMIC DNA]</scope>
    <source>
        <strain evidence="10">An180</strain>
    </source>
</reference>
<dbReference type="UniPathway" id="UPA00242"/>
<evidence type="ECO:0000256" key="3">
    <source>
        <dbReference type="ARBA" id="ARBA00023235"/>
    </source>
</evidence>
<dbReference type="PIRSF" id="PIRSF005096">
    <property type="entry name" value="GALM"/>
    <property type="match status" value="1"/>
</dbReference>
<feature type="active site" description="Proton donor" evidence="6">
    <location>
        <position position="175"/>
    </location>
</feature>